<evidence type="ECO:0000256" key="1">
    <source>
        <dbReference type="SAM" id="MobiDB-lite"/>
    </source>
</evidence>
<organism evidence="2 3">
    <name type="scientific">Minwuia thermotolerans</name>
    <dbReference type="NCBI Taxonomy" id="2056226"/>
    <lineage>
        <taxon>Bacteria</taxon>
        <taxon>Pseudomonadati</taxon>
        <taxon>Pseudomonadota</taxon>
        <taxon>Alphaproteobacteria</taxon>
        <taxon>Minwuiales</taxon>
        <taxon>Minwuiaceae</taxon>
        <taxon>Minwuia</taxon>
    </lineage>
</organism>
<reference evidence="2 3" key="1">
    <citation type="submission" date="2017-11" db="EMBL/GenBank/DDBJ databases">
        <title>Draft genome sequence of Rhizobiales bacterium SY3-13.</title>
        <authorList>
            <person name="Sun C."/>
        </authorList>
    </citation>
    <scope>NUCLEOTIDE SEQUENCE [LARGE SCALE GENOMIC DNA]</scope>
    <source>
        <strain evidence="2 3">SY3-13</strain>
    </source>
</reference>
<dbReference type="Proteomes" id="UP000229498">
    <property type="component" value="Unassembled WGS sequence"/>
</dbReference>
<gene>
    <name evidence="2" type="ORF">CVT23_01480</name>
</gene>
<dbReference type="AlphaFoldDB" id="A0A2M9G6N3"/>
<sequence>MHRESIMSERGDLIWNQPAAAGMTAMTRFYTRVTGRTVEEMPRAVAHRRNPRPTLPPIAVAPPPAVAPP</sequence>
<keyword evidence="3" id="KW-1185">Reference proteome</keyword>
<name>A0A2M9G6N3_9PROT</name>
<proteinExistence type="predicted"/>
<accession>A0A2M9G6N3</accession>
<dbReference type="EMBL" id="PHIG01000005">
    <property type="protein sequence ID" value="PJK31379.1"/>
    <property type="molecule type" value="Genomic_DNA"/>
</dbReference>
<feature type="region of interest" description="Disordered" evidence="1">
    <location>
        <begin position="42"/>
        <end position="69"/>
    </location>
</feature>
<protein>
    <submittedName>
        <fullName evidence="2">Uncharacterized protein</fullName>
    </submittedName>
</protein>
<feature type="compositionally biased region" description="Pro residues" evidence="1">
    <location>
        <begin position="53"/>
        <end position="69"/>
    </location>
</feature>
<comment type="caution">
    <text evidence="2">The sequence shown here is derived from an EMBL/GenBank/DDBJ whole genome shotgun (WGS) entry which is preliminary data.</text>
</comment>
<evidence type="ECO:0000313" key="2">
    <source>
        <dbReference type="EMBL" id="PJK31379.1"/>
    </source>
</evidence>
<evidence type="ECO:0000313" key="3">
    <source>
        <dbReference type="Proteomes" id="UP000229498"/>
    </source>
</evidence>